<evidence type="ECO:0000313" key="1">
    <source>
        <dbReference type="EMBL" id="GES97153.1"/>
    </source>
</evidence>
<proteinExistence type="predicted"/>
<organism evidence="1 2">
    <name type="scientific">Rhizophagus clarus</name>
    <dbReference type="NCBI Taxonomy" id="94130"/>
    <lineage>
        <taxon>Eukaryota</taxon>
        <taxon>Fungi</taxon>
        <taxon>Fungi incertae sedis</taxon>
        <taxon>Mucoromycota</taxon>
        <taxon>Glomeromycotina</taxon>
        <taxon>Glomeromycetes</taxon>
        <taxon>Glomerales</taxon>
        <taxon>Glomeraceae</taxon>
        <taxon>Rhizophagus</taxon>
    </lineage>
</organism>
<sequence>MQKKSIRVDNQIGEDTTTKICKDVIVYVIWNSLWKTLEWIFYDELYRIYHRWIKEDITFEFMDGLEKDYEFYGITRDPKTRNYMMKKHWNGNLMKSLFLEGDVFVKVYRAKWIDGRIDYWEVKSKIGKEIVNMKFLNYESEYAIIYVMQQNFKNWTSGNYDIDKFIWDTQLSAHDDVDIRMDTL</sequence>
<dbReference type="AlphaFoldDB" id="A0A8H3M5Z2"/>
<keyword evidence="1" id="KW-0808">Transferase</keyword>
<dbReference type="GO" id="GO:0016301">
    <property type="term" value="F:kinase activity"/>
    <property type="evidence" value="ECO:0007669"/>
    <property type="project" value="UniProtKB-KW"/>
</dbReference>
<reference evidence="1" key="1">
    <citation type="submission" date="2019-10" db="EMBL/GenBank/DDBJ databases">
        <title>Conservation and host-specific expression of non-tandemly repeated heterogenous ribosome RNA gene in arbuscular mycorrhizal fungi.</title>
        <authorList>
            <person name="Maeda T."/>
            <person name="Kobayashi Y."/>
            <person name="Nakagawa T."/>
            <person name="Ezawa T."/>
            <person name="Yamaguchi K."/>
            <person name="Bino T."/>
            <person name="Nishimoto Y."/>
            <person name="Shigenobu S."/>
            <person name="Kawaguchi M."/>
        </authorList>
    </citation>
    <scope>NUCLEOTIDE SEQUENCE</scope>
    <source>
        <strain evidence="1">HR1</strain>
    </source>
</reference>
<name>A0A8H3M5Z2_9GLOM</name>
<dbReference type="Proteomes" id="UP000615446">
    <property type="component" value="Unassembled WGS sequence"/>
</dbReference>
<comment type="caution">
    <text evidence="1">The sequence shown here is derived from an EMBL/GenBank/DDBJ whole genome shotgun (WGS) entry which is preliminary data.</text>
</comment>
<dbReference type="EMBL" id="BLAL01000257">
    <property type="protein sequence ID" value="GES97153.1"/>
    <property type="molecule type" value="Genomic_DNA"/>
</dbReference>
<evidence type="ECO:0000313" key="2">
    <source>
        <dbReference type="Proteomes" id="UP000615446"/>
    </source>
</evidence>
<gene>
    <name evidence="1" type="ORF">RCL2_002374300</name>
</gene>
<protein>
    <submittedName>
        <fullName evidence="1">Kinase-like domain-containing protein</fullName>
    </submittedName>
</protein>
<accession>A0A8H3M5Z2</accession>
<keyword evidence="1" id="KW-0418">Kinase</keyword>